<dbReference type="Pfam" id="PF09495">
    <property type="entry name" value="DUF2462"/>
    <property type="match status" value="1"/>
</dbReference>
<evidence type="ECO:0000256" key="1">
    <source>
        <dbReference type="SAM" id="Phobius"/>
    </source>
</evidence>
<dbReference type="InterPro" id="IPR019034">
    <property type="entry name" value="UPF0390"/>
</dbReference>
<keyword evidence="1" id="KW-0812">Transmembrane</keyword>
<name>A0A8T0DKT9_9TREM</name>
<accession>A0A8T0DKT9</accession>
<sequence length="153" mass="17350">IRVTKFICTVRVALLRKPDLRSRESKCDIYSEADVLLGIDYTISNNCPWAVFVNSLLLCSSILFISMAQGKLKVKTKLPKGVKSGKSEASLKKLAIKPLRKGSKTIKPKKKQYQELNQMKRNMEKLIKKSIEQDTIMKVTNTEPRALQILKPS</sequence>
<keyword evidence="3" id="KW-1185">Reference proteome</keyword>
<gene>
    <name evidence="2" type="ORF">P879_06338</name>
</gene>
<dbReference type="OrthoDB" id="6261058at2759"/>
<organism evidence="2 3">
    <name type="scientific">Paragonimus westermani</name>
    <dbReference type="NCBI Taxonomy" id="34504"/>
    <lineage>
        <taxon>Eukaryota</taxon>
        <taxon>Metazoa</taxon>
        <taxon>Spiralia</taxon>
        <taxon>Lophotrochozoa</taxon>
        <taxon>Platyhelminthes</taxon>
        <taxon>Trematoda</taxon>
        <taxon>Digenea</taxon>
        <taxon>Plagiorchiida</taxon>
        <taxon>Troglotremata</taxon>
        <taxon>Troglotrematidae</taxon>
        <taxon>Paragonimus</taxon>
    </lineage>
</organism>
<comment type="caution">
    <text evidence="2">The sequence shown here is derived from an EMBL/GenBank/DDBJ whole genome shotgun (WGS) entry which is preliminary data.</text>
</comment>
<protein>
    <submittedName>
        <fullName evidence="2">Uncharacterized protein</fullName>
    </submittedName>
</protein>
<proteinExistence type="predicted"/>
<keyword evidence="1" id="KW-0472">Membrane</keyword>
<dbReference type="EMBL" id="JTDF01003960">
    <property type="protein sequence ID" value="KAF8567341.1"/>
    <property type="molecule type" value="Genomic_DNA"/>
</dbReference>
<feature type="non-terminal residue" evidence="2">
    <location>
        <position position="1"/>
    </location>
</feature>
<feature type="transmembrane region" description="Helical" evidence="1">
    <location>
        <begin position="49"/>
        <end position="68"/>
    </location>
</feature>
<dbReference type="Proteomes" id="UP000699462">
    <property type="component" value="Unassembled WGS sequence"/>
</dbReference>
<dbReference type="AlphaFoldDB" id="A0A8T0DKT9"/>
<keyword evidence="1" id="KW-1133">Transmembrane helix</keyword>
<reference evidence="2 3" key="1">
    <citation type="submission" date="2019-07" db="EMBL/GenBank/DDBJ databases">
        <title>Annotation for the trematode Paragonimus westermani.</title>
        <authorList>
            <person name="Choi Y.-J."/>
        </authorList>
    </citation>
    <scope>NUCLEOTIDE SEQUENCE [LARGE SCALE GENOMIC DNA]</scope>
    <source>
        <strain evidence="2">180907_Pwestermani</strain>
    </source>
</reference>
<evidence type="ECO:0000313" key="3">
    <source>
        <dbReference type="Proteomes" id="UP000699462"/>
    </source>
</evidence>
<evidence type="ECO:0000313" key="2">
    <source>
        <dbReference type="EMBL" id="KAF8567341.1"/>
    </source>
</evidence>